<gene>
    <name evidence="2" type="ORF">EVG20_g114</name>
</gene>
<evidence type="ECO:0000256" key="1">
    <source>
        <dbReference type="SAM" id="MobiDB-lite"/>
    </source>
</evidence>
<protein>
    <submittedName>
        <fullName evidence="2">Uncharacterized protein</fullName>
    </submittedName>
</protein>
<dbReference type="Proteomes" id="UP000298327">
    <property type="component" value="Unassembled WGS sequence"/>
</dbReference>
<feature type="compositionally biased region" description="Basic and acidic residues" evidence="1">
    <location>
        <begin position="60"/>
        <end position="77"/>
    </location>
</feature>
<accession>A0A4Y9ZGE6</accession>
<feature type="compositionally biased region" description="Basic residues" evidence="1">
    <location>
        <begin position="25"/>
        <end position="34"/>
    </location>
</feature>
<keyword evidence="3" id="KW-1185">Reference proteome</keyword>
<organism evidence="2 3">
    <name type="scientific">Dentipellis fragilis</name>
    <dbReference type="NCBI Taxonomy" id="205917"/>
    <lineage>
        <taxon>Eukaryota</taxon>
        <taxon>Fungi</taxon>
        <taxon>Dikarya</taxon>
        <taxon>Basidiomycota</taxon>
        <taxon>Agaricomycotina</taxon>
        <taxon>Agaricomycetes</taxon>
        <taxon>Russulales</taxon>
        <taxon>Hericiaceae</taxon>
        <taxon>Dentipellis</taxon>
    </lineage>
</organism>
<proteinExistence type="predicted"/>
<evidence type="ECO:0000313" key="3">
    <source>
        <dbReference type="Proteomes" id="UP000298327"/>
    </source>
</evidence>
<comment type="caution">
    <text evidence="2">The sequence shown here is derived from an EMBL/GenBank/DDBJ whole genome shotgun (WGS) entry which is preliminary data.</text>
</comment>
<feature type="region of interest" description="Disordered" evidence="1">
    <location>
        <begin position="1"/>
        <end position="94"/>
    </location>
</feature>
<reference evidence="2 3" key="1">
    <citation type="submission" date="2019-02" db="EMBL/GenBank/DDBJ databases">
        <title>Genome sequencing of the rare red list fungi Dentipellis fragilis.</title>
        <authorList>
            <person name="Buettner E."/>
            <person name="Kellner H."/>
        </authorList>
    </citation>
    <scope>NUCLEOTIDE SEQUENCE [LARGE SCALE GENOMIC DNA]</scope>
    <source>
        <strain evidence="2 3">DSM 105465</strain>
    </source>
</reference>
<dbReference type="EMBL" id="SEOQ01000003">
    <property type="protein sequence ID" value="TFY72891.1"/>
    <property type="molecule type" value="Genomic_DNA"/>
</dbReference>
<name>A0A4Y9ZGE6_9AGAM</name>
<evidence type="ECO:0000313" key="2">
    <source>
        <dbReference type="EMBL" id="TFY72891.1"/>
    </source>
</evidence>
<dbReference type="AlphaFoldDB" id="A0A4Y9ZGE6"/>
<sequence>MPPHSEIDDIFAAKHSDPAPPPPLPKKKSKKRKRDAAAAAVAPAAAPPPAAPDALCTVARHLDRSSSDQEAETREADFQENEASQGRRRRRGAI</sequence>
<feature type="compositionally biased region" description="Basic and acidic residues" evidence="1">
    <location>
        <begin position="1"/>
        <end position="17"/>
    </location>
</feature>